<evidence type="ECO:0000313" key="4">
    <source>
        <dbReference type="RefSeq" id="XP_030751967.1"/>
    </source>
</evidence>
<dbReference type="PANTHER" id="PTHR22802:SF465">
    <property type="entry name" value="AT17652P-RELATED"/>
    <property type="match status" value="1"/>
</dbReference>
<name>A0A6J2XKY7_SITOR</name>
<organism evidence="3 4">
    <name type="scientific">Sitophilus oryzae</name>
    <name type="common">Rice weevil</name>
    <name type="synonym">Curculio oryzae</name>
    <dbReference type="NCBI Taxonomy" id="7048"/>
    <lineage>
        <taxon>Eukaryota</taxon>
        <taxon>Metazoa</taxon>
        <taxon>Ecdysozoa</taxon>
        <taxon>Arthropoda</taxon>
        <taxon>Hexapoda</taxon>
        <taxon>Insecta</taxon>
        <taxon>Pterygota</taxon>
        <taxon>Neoptera</taxon>
        <taxon>Endopterygota</taxon>
        <taxon>Coleoptera</taxon>
        <taxon>Polyphaga</taxon>
        <taxon>Cucujiformia</taxon>
        <taxon>Curculionidae</taxon>
        <taxon>Dryophthorinae</taxon>
        <taxon>Sitophilus</taxon>
    </lineage>
</organism>
<keyword evidence="3" id="KW-1185">Reference proteome</keyword>
<gene>
    <name evidence="4" type="primary">LOC115879334</name>
</gene>
<dbReference type="InterPro" id="IPR018378">
    <property type="entry name" value="C-type_lectin_CS"/>
</dbReference>
<feature type="domain" description="C-type lectin" evidence="2">
    <location>
        <begin position="28"/>
        <end position="150"/>
    </location>
</feature>
<reference evidence="4" key="1">
    <citation type="submission" date="2025-08" db="UniProtKB">
        <authorList>
            <consortium name="RefSeq"/>
        </authorList>
    </citation>
    <scope>IDENTIFICATION</scope>
    <source>
        <tissue evidence="4">Gonads</tissue>
    </source>
</reference>
<dbReference type="RefSeq" id="XP_030751967.1">
    <property type="nucleotide sequence ID" value="XM_030896107.1"/>
</dbReference>
<dbReference type="PANTHER" id="PTHR22802">
    <property type="entry name" value="C-TYPE LECTIN SUPERFAMILY MEMBER"/>
    <property type="match status" value="1"/>
</dbReference>
<dbReference type="OrthoDB" id="6755816at2759"/>
<accession>A0A6J2XKY7</accession>
<dbReference type="InterPro" id="IPR001304">
    <property type="entry name" value="C-type_lectin-like"/>
</dbReference>
<dbReference type="Proteomes" id="UP000504635">
    <property type="component" value="Unplaced"/>
</dbReference>
<dbReference type="PROSITE" id="PS00615">
    <property type="entry name" value="C_TYPE_LECTIN_1"/>
    <property type="match status" value="1"/>
</dbReference>
<dbReference type="SUPFAM" id="SSF56436">
    <property type="entry name" value="C-type lectin-like"/>
    <property type="match status" value="1"/>
</dbReference>
<sequence>MISNFNIVFCVLCGLCASGFVPTVYSTYMLSIEALNWTDAKEACNEAGLELASVISNEERDNIEKFLVENNQKPVDKWSGYWLDGIRYPNGTFYWDTTGTEVGDGVENGFVLGEPSNAYQKEHCIELKWDDVNLGWNDYFCAEKKRYLCQNPRKEGPKSEGLDDYSFLDVRNPENLSDHFRDPFPRRIYFPRL</sequence>
<dbReference type="AlphaFoldDB" id="A0A6J2XKY7"/>
<evidence type="ECO:0000259" key="2">
    <source>
        <dbReference type="PROSITE" id="PS50041"/>
    </source>
</evidence>
<dbReference type="InterPro" id="IPR016187">
    <property type="entry name" value="CTDL_fold"/>
</dbReference>
<dbReference type="InParanoid" id="A0A6J2XKY7"/>
<keyword evidence="1" id="KW-1015">Disulfide bond</keyword>
<dbReference type="InterPro" id="IPR016186">
    <property type="entry name" value="C-type_lectin-like/link_sf"/>
</dbReference>
<dbReference type="Gene3D" id="3.10.100.10">
    <property type="entry name" value="Mannose-Binding Protein A, subunit A"/>
    <property type="match status" value="1"/>
</dbReference>
<dbReference type="CDD" id="cd00037">
    <property type="entry name" value="CLECT"/>
    <property type="match status" value="1"/>
</dbReference>
<dbReference type="GeneID" id="115879334"/>
<protein>
    <submittedName>
        <fullName evidence="4">CD209 antigen-like protein E</fullName>
    </submittedName>
</protein>
<dbReference type="InterPro" id="IPR051004">
    <property type="entry name" value="DC-SIGN_domain-containing"/>
</dbReference>
<evidence type="ECO:0000256" key="1">
    <source>
        <dbReference type="ARBA" id="ARBA00023157"/>
    </source>
</evidence>
<evidence type="ECO:0000313" key="3">
    <source>
        <dbReference type="Proteomes" id="UP000504635"/>
    </source>
</evidence>
<dbReference type="PROSITE" id="PS50041">
    <property type="entry name" value="C_TYPE_LECTIN_2"/>
    <property type="match status" value="1"/>
</dbReference>
<dbReference type="KEGG" id="soy:115879334"/>
<dbReference type="SMART" id="SM00034">
    <property type="entry name" value="CLECT"/>
    <property type="match status" value="1"/>
</dbReference>
<proteinExistence type="predicted"/>
<dbReference type="Pfam" id="PF00059">
    <property type="entry name" value="Lectin_C"/>
    <property type="match status" value="1"/>
</dbReference>